<gene>
    <name evidence="1" type="ORF">H5410_014692</name>
</gene>
<organism evidence="1 2">
    <name type="scientific">Solanum commersonii</name>
    <name type="common">Commerson's wild potato</name>
    <name type="synonym">Commerson's nightshade</name>
    <dbReference type="NCBI Taxonomy" id="4109"/>
    <lineage>
        <taxon>Eukaryota</taxon>
        <taxon>Viridiplantae</taxon>
        <taxon>Streptophyta</taxon>
        <taxon>Embryophyta</taxon>
        <taxon>Tracheophyta</taxon>
        <taxon>Spermatophyta</taxon>
        <taxon>Magnoliopsida</taxon>
        <taxon>eudicotyledons</taxon>
        <taxon>Gunneridae</taxon>
        <taxon>Pentapetalae</taxon>
        <taxon>asterids</taxon>
        <taxon>lamiids</taxon>
        <taxon>Solanales</taxon>
        <taxon>Solanaceae</taxon>
        <taxon>Solanoideae</taxon>
        <taxon>Solaneae</taxon>
        <taxon>Solanum</taxon>
    </lineage>
</organism>
<keyword evidence="2" id="KW-1185">Reference proteome</keyword>
<comment type="caution">
    <text evidence="1">The sequence shown here is derived from an EMBL/GenBank/DDBJ whole genome shotgun (WGS) entry which is preliminary data.</text>
</comment>
<dbReference type="OrthoDB" id="1410710at2759"/>
<reference evidence="1 2" key="1">
    <citation type="submission" date="2020-09" db="EMBL/GenBank/DDBJ databases">
        <title>De no assembly of potato wild relative species, Solanum commersonii.</title>
        <authorList>
            <person name="Cho K."/>
        </authorList>
    </citation>
    <scope>NUCLEOTIDE SEQUENCE [LARGE SCALE GENOMIC DNA]</scope>
    <source>
        <strain evidence="1">LZ3.2</strain>
        <tissue evidence="1">Leaf</tissue>
    </source>
</reference>
<sequence length="140" mass="16081">MYLFIALRPLMRGFEFCKPVVVVDGSHLSGAYKGTFVSASTLDGADVRVKKYLEEAGYERWSRSHATMNRGRMMTSNIAECINGCLVEARQLPVGLFRLRAFVRRKESRTKGWKEGFYLISVYEGGIRYIVCLERKIVLW</sequence>
<evidence type="ECO:0000313" key="2">
    <source>
        <dbReference type="Proteomes" id="UP000824120"/>
    </source>
</evidence>
<name>A0A9J5ZS60_SOLCO</name>
<dbReference type="EMBL" id="JACXVP010000003">
    <property type="protein sequence ID" value="KAG5614868.1"/>
    <property type="molecule type" value="Genomic_DNA"/>
</dbReference>
<accession>A0A9J5ZS60</accession>
<dbReference type="Proteomes" id="UP000824120">
    <property type="component" value="Chromosome 3"/>
</dbReference>
<evidence type="ECO:0000313" key="1">
    <source>
        <dbReference type="EMBL" id="KAG5614868.1"/>
    </source>
</evidence>
<protein>
    <submittedName>
        <fullName evidence="1">Uncharacterized protein</fullName>
    </submittedName>
</protein>
<dbReference type="AlphaFoldDB" id="A0A9J5ZS60"/>
<proteinExistence type="predicted"/>